<evidence type="ECO:0000313" key="4">
    <source>
        <dbReference type="Proteomes" id="UP000288725"/>
    </source>
</evidence>
<keyword evidence="2" id="KW-0812">Transmembrane</keyword>
<gene>
    <name evidence="3" type="ORF">VDGE_30390</name>
</gene>
<proteinExistence type="predicted"/>
<feature type="region of interest" description="Disordered" evidence="1">
    <location>
        <begin position="1"/>
        <end position="23"/>
    </location>
</feature>
<dbReference type="AlphaFoldDB" id="A0A444RRE7"/>
<feature type="non-terminal residue" evidence="3">
    <location>
        <position position="1"/>
    </location>
</feature>
<keyword evidence="2" id="KW-1133">Transmembrane helix</keyword>
<evidence type="ECO:0000313" key="3">
    <source>
        <dbReference type="EMBL" id="RXG43772.1"/>
    </source>
</evidence>
<reference evidence="3 4" key="1">
    <citation type="submission" date="2018-12" db="EMBL/GenBank/DDBJ databases">
        <title>Genome of Verticillium dahliae isolate Getta Getta.</title>
        <authorList>
            <person name="Gardiner D.M."/>
        </authorList>
    </citation>
    <scope>NUCLEOTIDE SEQUENCE [LARGE SCALE GENOMIC DNA]</scope>
    <source>
        <strain evidence="3 4">Getta Getta</strain>
    </source>
</reference>
<name>A0A444RRE7_VERDA</name>
<accession>A0A444RRE7</accession>
<protein>
    <submittedName>
        <fullName evidence="3">Uncharacterized protein</fullName>
    </submittedName>
</protein>
<evidence type="ECO:0000256" key="2">
    <source>
        <dbReference type="SAM" id="Phobius"/>
    </source>
</evidence>
<dbReference type="Proteomes" id="UP000288725">
    <property type="component" value="Chromosome 8"/>
</dbReference>
<feature type="transmembrane region" description="Helical" evidence="2">
    <location>
        <begin position="38"/>
        <end position="59"/>
    </location>
</feature>
<evidence type="ECO:0000256" key="1">
    <source>
        <dbReference type="SAM" id="MobiDB-lite"/>
    </source>
</evidence>
<keyword evidence="2" id="KW-0472">Membrane</keyword>
<organism evidence="3 4">
    <name type="scientific">Verticillium dahliae</name>
    <name type="common">Verticillium wilt</name>
    <dbReference type="NCBI Taxonomy" id="27337"/>
    <lineage>
        <taxon>Eukaryota</taxon>
        <taxon>Fungi</taxon>
        <taxon>Dikarya</taxon>
        <taxon>Ascomycota</taxon>
        <taxon>Pezizomycotina</taxon>
        <taxon>Sordariomycetes</taxon>
        <taxon>Hypocreomycetidae</taxon>
        <taxon>Glomerellales</taxon>
        <taxon>Plectosphaerellaceae</taxon>
        <taxon>Verticillium</taxon>
    </lineage>
</organism>
<comment type="caution">
    <text evidence="3">The sequence shown here is derived from an EMBL/GenBank/DDBJ whole genome shotgun (WGS) entry which is preliminary data.</text>
</comment>
<dbReference type="EMBL" id="RSDZ01000100">
    <property type="protein sequence ID" value="RXG43772.1"/>
    <property type="molecule type" value="Genomic_DNA"/>
</dbReference>
<sequence length="213" mass="23592">GTPVTGTAKPDERMPSPTGGATAGSASAIGGLNSGQKAGIAIGSIAGAAFVAMFLVFLVRWRKRRSERYIDLEPRPPTRPPSWTWPFVRPLTFLRASIAPEPRVEEMPVFRAHGVVEEPPMLPLPVPAKIRDNSGWDWDWESSSVFSFPRASMPWLTKDEVREKNQVPVPDLPVVEPGSPRSSMYSSARASFWERGRLHPLLLNPVKHFRSSK</sequence>